<evidence type="ECO:0000256" key="3">
    <source>
        <dbReference type="ARBA" id="ARBA00022692"/>
    </source>
</evidence>
<dbReference type="Proteomes" id="UP000515913">
    <property type="component" value="Chromosome"/>
</dbReference>
<evidence type="ECO:0000256" key="6">
    <source>
        <dbReference type="SAM" id="Phobius"/>
    </source>
</evidence>
<dbReference type="KEGG" id="fho:H9Q81_07165"/>
<keyword evidence="4 6" id="KW-1133">Transmembrane helix</keyword>
<reference evidence="9 10" key="1">
    <citation type="submission" date="2020-08" db="EMBL/GenBank/DDBJ databases">
        <authorList>
            <person name="Liu C."/>
            <person name="Sun Q."/>
        </authorList>
    </citation>
    <scope>NUCLEOTIDE SEQUENCE [LARGE SCALE GENOMIC DNA]</scope>
    <source>
        <strain evidence="9 10">NSJ-57</strain>
    </source>
</reference>
<protein>
    <recommendedName>
        <fullName evidence="11">Chain length determinant protein</fullName>
    </recommendedName>
</protein>
<proteinExistence type="predicted"/>
<feature type="domain" description="Polysaccharide chain length determinant N-terminal" evidence="7">
    <location>
        <begin position="18"/>
        <end position="106"/>
    </location>
</feature>
<evidence type="ECO:0000256" key="5">
    <source>
        <dbReference type="ARBA" id="ARBA00023136"/>
    </source>
</evidence>
<dbReference type="GO" id="GO:0005886">
    <property type="term" value="C:plasma membrane"/>
    <property type="evidence" value="ECO:0007669"/>
    <property type="project" value="UniProtKB-SubCell"/>
</dbReference>
<evidence type="ECO:0000256" key="1">
    <source>
        <dbReference type="ARBA" id="ARBA00004651"/>
    </source>
</evidence>
<organism evidence="9 10">
    <name type="scientific">Fusobacterium hominis</name>
    <dbReference type="NCBI Taxonomy" id="2764326"/>
    <lineage>
        <taxon>Bacteria</taxon>
        <taxon>Fusobacteriati</taxon>
        <taxon>Fusobacteriota</taxon>
        <taxon>Fusobacteriia</taxon>
        <taxon>Fusobacteriales</taxon>
        <taxon>Fusobacteriaceae</taxon>
        <taxon>Fusobacterium</taxon>
    </lineage>
</organism>
<dbReference type="AlphaFoldDB" id="A0A7G9GVB3"/>
<dbReference type="Pfam" id="PF13807">
    <property type="entry name" value="GNVR"/>
    <property type="match status" value="1"/>
</dbReference>
<keyword evidence="3 6" id="KW-0812">Transmembrane</keyword>
<evidence type="ECO:0000259" key="7">
    <source>
        <dbReference type="Pfam" id="PF02706"/>
    </source>
</evidence>
<dbReference type="InterPro" id="IPR003856">
    <property type="entry name" value="LPS_length_determ_N"/>
</dbReference>
<feature type="transmembrane region" description="Helical" evidence="6">
    <location>
        <begin position="33"/>
        <end position="51"/>
    </location>
</feature>
<evidence type="ECO:0000313" key="9">
    <source>
        <dbReference type="EMBL" id="QNM14745.1"/>
    </source>
</evidence>
<dbReference type="InterPro" id="IPR032807">
    <property type="entry name" value="GNVR"/>
</dbReference>
<feature type="transmembrane region" description="Helical" evidence="6">
    <location>
        <begin position="185"/>
        <end position="206"/>
    </location>
</feature>
<dbReference type="Pfam" id="PF02706">
    <property type="entry name" value="Wzz"/>
    <property type="match status" value="1"/>
</dbReference>
<evidence type="ECO:0000256" key="4">
    <source>
        <dbReference type="ARBA" id="ARBA00022989"/>
    </source>
</evidence>
<dbReference type="PANTHER" id="PTHR32309:SF31">
    <property type="entry name" value="CAPSULAR EXOPOLYSACCHARIDE FAMILY"/>
    <property type="match status" value="1"/>
</dbReference>
<feature type="domain" description="Tyrosine-protein kinase G-rich" evidence="8">
    <location>
        <begin position="157"/>
        <end position="205"/>
    </location>
</feature>
<gene>
    <name evidence="9" type="ORF">H9Q81_07165</name>
</gene>
<evidence type="ECO:0008006" key="11">
    <source>
        <dbReference type="Google" id="ProtNLM"/>
    </source>
</evidence>
<dbReference type="PANTHER" id="PTHR32309">
    <property type="entry name" value="TYROSINE-PROTEIN KINASE"/>
    <property type="match status" value="1"/>
</dbReference>
<evidence type="ECO:0000256" key="2">
    <source>
        <dbReference type="ARBA" id="ARBA00022475"/>
    </source>
</evidence>
<accession>A0A7G9GVB3</accession>
<evidence type="ECO:0000259" key="8">
    <source>
        <dbReference type="Pfam" id="PF13807"/>
    </source>
</evidence>
<name>A0A7G9GVB3_9FUSO</name>
<dbReference type="EMBL" id="CP060637">
    <property type="protein sequence ID" value="QNM14745.1"/>
    <property type="molecule type" value="Genomic_DNA"/>
</dbReference>
<evidence type="ECO:0000313" key="10">
    <source>
        <dbReference type="Proteomes" id="UP000515913"/>
    </source>
</evidence>
<dbReference type="InterPro" id="IPR050445">
    <property type="entry name" value="Bact_polysacc_biosynth/exp"/>
</dbReference>
<dbReference type="RefSeq" id="WP_187422702.1">
    <property type="nucleotide sequence ID" value="NZ_CP060637.1"/>
</dbReference>
<keyword evidence="5 6" id="KW-0472">Membrane</keyword>
<comment type="subcellular location">
    <subcellularLocation>
        <location evidence="1">Cell membrane</location>
        <topology evidence="1">Multi-pass membrane protein</topology>
    </subcellularLocation>
</comment>
<sequence length="248" mass="28090">MRKDNYNYDYYEEEMEDDTLDIQDLIFTIFRRWKVIILTMIPVIILGFIFANTRPTIYEAQTSLIISGNNPGISLDRGDIDLNQKLTTTYLELAKSKSILKNIIKKFDLKDDEKTLAANISMLPVADTEIITLSYKNQDPQMAAVITNEIANQFITRVTEVMKVRNITVIDKAQIPEKPLPKKRALILLASGIAGLILGVGIAFIMEFMFAKLRKPTDMEKILNVPMLGMIPEFTDIAEESGKGEKHA</sequence>
<keyword evidence="10" id="KW-1185">Reference proteome</keyword>
<keyword evidence="2" id="KW-1003">Cell membrane</keyword>